<dbReference type="Gene3D" id="2.70.70.10">
    <property type="entry name" value="Glucose Permease (Domain IIA)"/>
    <property type="match status" value="1"/>
</dbReference>
<evidence type="ECO:0000259" key="3">
    <source>
        <dbReference type="Pfam" id="PF01551"/>
    </source>
</evidence>
<evidence type="ECO:0000256" key="2">
    <source>
        <dbReference type="SAM" id="Phobius"/>
    </source>
</evidence>
<dbReference type="Proteomes" id="UP000030889">
    <property type="component" value="Unassembled WGS sequence"/>
</dbReference>
<dbReference type="InterPro" id="IPR016047">
    <property type="entry name" value="M23ase_b-sheet_dom"/>
</dbReference>
<keyword evidence="2" id="KW-0812">Transmembrane</keyword>
<gene>
    <name evidence="4" type="ORF">LG35_08295</name>
</gene>
<name>A0ABR4YHJ4_9BACT</name>
<dbReference type="CDD" id="cd12797">
    <property type="entry name" value="M23_peptidase"/>
    <property type="match status" value="1"/>
</dbReference>
<dbReference type="InterPro" id="IPR011055">
    <property type="entry name" value="Dup_hybrid_motif"/>
</dbReference>
<keyword evidence="5" id="KW-1185">Reference proteome</keyword>
<proteinExistence type="predicted"/>
<dbReference type="Pfam" id="PF01551">
    <property type="entry name" value="Peptidase_M23"/>
    <property type="match status" value="1"/>
</dbReference>
<dbReference type="PANTHER" id="PTHR21666:SF286">
    <property type="entry name" value="LIPOPROTEIN NLPD"/>
    <property type="match status" value="1"/>
</dbReference>
<evidence type="ECO:0000313" key="5">
    <source>
        <dbReference type="Proteomes" id="UP000030889"/>
    </source>
</evidence>
<feature type="domain" description="M23ase beta-sheet core" evidence="3">
    <location>
        <begin position="188"/>
        <end position="283"/>
    </location>
</feature>
<reference evidence="4 5" key="1">
    <citation type="submission" date="2014-09" db="EMBL/GenBank/DDBJ databases">
        <title>Alistipes sp. 627, sp. nov., a novel member of the family Rikenellaceae isolated from human faeces.</title>
        <authorList>
            <person name="Shkoporov A.N."/>
            <person name="Chaplin A.V."/>
            <person name="Motuzova O.V."/>
            <person name="Kafarskaia L.I."/>
            <person name="Khokhlova E.V."/>
            <person name="Efimov B.A."/>
        </authorList>
    </citation>
    <scope>NUCLEOTIDE SEQUENCE [LARGE SCALE GENOMIC DNA]</scope>
    <source>
        <strain evidence="4 5">627</strain>
    </source>
</reference>
<feature type="transmembrane region" description="Helical" evidence="2">
    <location>
        <begin position="20"/>
        <end position="41"/>
    </location>
</feature>
<feature type="coiled-coil region" evidence="1">
    <location>
        <begin position="50"/>
        <end position="80"/>
    </location>
</feature>
<comment type="caution">
    <text evidence="4">The sequence shown here is derived from an EMBL/GenBank/DDBJ whole genome shotgun (WGS) entry which is preliminary data.</text>
</comment>
<evidence type="ECO:0000256" key="1">
    <source>
        <dbReference type="SAM" id="Coils"/>
    </source>
</evidence>
<keyword evidence="2" id="KW-1133">Transmembrane helix</keyword>
<accession>A0ABR4YHJ4</accession>
<sequence>MFPPLEERRTVVKRRIFRLFINLFVLLGAGVLYYVVFSFFFDTPQEYSMRKSTEAMRREYEALSKRLEEVEAVLDNVEERDRNVFGILFESEPYVLDEYASSRWNRMERLLSMSNSSLGAHLLEHTALLEEGLDNLSRSFDSIRGNASALDGAADAIPAIQPVINNDLTLLTASFGMRIHPFYKSLSQHNGVDFTVPEGSRVFATADGTVTEATRRNSSTGLTVTIDHGNGYQTRYGHLSKTSVKRGQKVNRGDIIALSGNSGLSLAPHLHYEVIYNGQPVDPVNYFFMELSPAEYHRLIRIAQSGMQSFD</sequence>
<evidence type="ECO:0000313" key="4">
    <source>
        <dbReference type="EMBL" id="KHE41570.1"/>
    </source>
</evidence>
<keyword evidence="1" id="KW-0175">Coiled coil</keyword>
<dbReference type="SUPFAM" id="SSF51261">
    <property type="entry name" value="Duplicated hybrid motif"/>
    <property type="match status" value="1"/>
</dbReference>
<keyword evidence="2" id="KW-0472">Membrane</keyword>
<protein>
    <submittedName>
        <fullName evidence="4">Metalloendopeptidase</fullName>
    </submittedName>
</protein>
<organism evidence="4 5">
    <name type="scientific">Alistipes inops</name>
    <dbReference type="NCBI Taxonomy" id="1501391"/>
    <lineage>
        <taxon>Bacteria</taxon>
        <taxon>Pseudomonadati</taxon>
        <taxon>Bacteroidota</taxon>
        <taxon>Bacteroidia</taxon>
        <taxon>Bacteroidales</taxon>
        <taxon>Rikenellaceae</taxon>
        <taxon>Alistipes</taxon>
    </lineage>
</organism>
<dbReference type="EMBL" id="JRGF01000010">
    <property type="protein sequence ID" value="KHE41570.1"/>
    <property type="molecule type" value="Genomic_DNA"/>
</dbReference>
<dbReference type="PANTHER" id="PTHR21666">
    <property type="entry name" value="PEPTIDASE-RELATED"/>
    <property type="match status" value="1"/>
</dbReference>
<dbReference type="InterPro" id="IPR050570">
    <property type="entry name" value="Cell_wall_metabolism_enzyme"/>
</dbReference>